<sequence>MKQLKEKLSRHYIELLAIQSACRFCKSLELAPTLENLAMISGFSEEKILIIMESSYQSPDFLRLPKKNLTSH</sequence>
<accession>A0A5D4RRY5</accession>
<dbReference type="AlphaFoldDB" id="A0A5D4RRY5"/>
<dbReference type="GeneID" id="89534577"/>
<gene>
    <name evidence="1" type="ORF">FZC83_10850</name>
</gene>
<dbReference type="Proteomes" id="UP000322997">
    <property type="component" value="Unassembled WGS sequence"/>
</dbReference>
<comment type="caution">
    <text evidence="1">The sequence shown here is derived from an EMBL/GenBank/DDBJ whole genome shotgun (WGS) entry which is preliminary data.</text>
</comment>
<protein>
    <submittedName>
        <fullName evidence="1">Uncharacterized protein</fullName>
    </submittedName>
</protein>
<dbReference type="RefSeq" id="WP_142245918.1">
    <property type="nucleotide sequence ID" value="NZ_CP081870.1"/>
</dbReference>
<reference evidence="1 2" key="1">
    <citation type="submission" date="2019-08" db="EMBL/GenBank/DDBJ databases">
        <title>Bacillus genomes from the desert of Cuatro Cienegas, Coahuila.</title>
        <authorList>
            <person name="Olmedo-Alvarez G."/>
        </authorList>
    </citation>
    <scope>NUCLEOTIDE SEQUENCE [LARGE SCALE GENOMIC DNA]</scope>
    <source>
        <strain evidence="1 2">CH108_3D</strain>
    </source>
</reference>
<proteinExistence type="predicted"/>
<dbReference type="EMBL" id="VTEQ01000003">
    <property type="protein sequence ID" value="TYS53730.1"/>
    <property type="molecule type" value="Genomic_DNA"/>
</dbReference>
<evidence type="ECO:0000313" key="2">
    <source>
        <dbReference type="Proteomes" id="UP000322997"/>
    </source>
</evidence>
<name>A0A5D4RRY5_9BACI</name>
<organism evidence="1 2">
    <name type="scientific">Rossellomorea marisflavi</name>
    <dbReference type="NCBI Taxonomy" id="189381"/>
    <lineage>
        <taxon>Bacteria</taxon>
        <taxon>Bacillati</taxon>
        <taxon>Bacillota</taxon>
        <taxon>Bacilli</taxon>
        <taxon>Bacillales</taxon>
        <taxon>Bacillaceae</taxon>
        <taxon>Rossellomorea</taxon>
    </lineage>
</organism>
<evidence type="ECO:0000313" key="1">
    <source>
        <dbReference type="EMBL" id="TYS53730.1"/>
    </source>
</evidence>